<accession>A0ABS5RA64</accession>
<organism evidence="2 3">
    <name type="scientific">Ancylobacter radicis</name>
    <dbReference type="NCBI Taxonomy" id="2836179"/>
    <lineage>
        <taxon>Bacteria</taxon>
        <taxon>Pseudomonadati</taxon>
        <taxon>Pseudomonadota</taxon>
        <taxon>Alphaproteobacteria</taxon>
        <taxon>Hyphomicrobiales</taxon>
        <taxon>Xanthobacteraceae</taxon>
        <taxon>Ancylobacter</taxon>
    </lineage>
</organism>
<dbReference type="RefSeq" id="WP_213755024.1">
    <property type="nucleotide sequence ID" value="NZ_JAHCQH010000015.1"/>
</dbReference>
<evidence type="ECO:0000313" key="3">
    <source>
        <dbReference type="Proteomes" id="UP001166585"/>
    </source>
</evidence>
<dbReference type="Pfam" id="PF02604">
    <property type="entry name" value="PhdYeFM_antitox"/>
    <property type="match status" value="1"/>
</dbReference>
<evidence type="ECO:0000256" key="1">
    <source>
        <dbReference type="ARBA" id="ARBA00009981"/>
    </source>
</evidence>
<dbReference type="SUPFAM" id="SSF143120">
    <property type="entry name" value="YefM-like"/>
    <property type="match status" value="1"/>
</dbReference>
<name>A0ABS5RA64_9HYPH</name>
<gene>
    <name evidence="2" type="ORF">KIP89_08975</name>
</gene>
<dbReference type="Proteomes" id="UP001166585">
    <property type="component" value="Unassembled WGS sequence"/>
</dbReference>
<sequence length="257" mass="29286">MQRVEAEMAVSVSDLKKNPTAIVEDARGAAVAVLNHNRVMAYMVPAATYEAMIDALDDRALVEIAKARAGERGVLADDEILQDSFDQTEEYEAWQSAAETYIESAYQLRHAEAYCDRHAPVVLHLASLGIELLLKANLISKGRSIKDIKRQKHRIYALYIDDENVEIRTNIRKYANLVYKNGRIPSDNLVEYNNDAVRYFEDKLKFLEFIHSSRKSPLRYPDQTTQSIPNARFFVDVLHAVINEGYISDMDDNSSRK</sequence>
<protein>
    <submittedName>
        <fullName evidence="2">Type II toxin-antitoxin system Phd/YefM family antitoxin</fullName>
    </submittedName>
</protein>
<evidence type="ECO:0000313" key="2">
    <source>
        <dbReference type="EMBL" id="MBS9477237.1"/>
    </source>
</evidence>
<comment type="caution">
    <text evidence="2">The sequence shown here is derived from an EMBL/GenBank/DDBJ whole genome shotgun (WGS) entry which is preliminary data.</text>
</comment>
<proteinExistence type="inferred from homology"/>
<comment type="similarity">
    <text evidence="1">Belongs to the phD/YefM antitoxin family.</text>
</comment>
<dbReference type="InterPro" id="IPR006442">
    <property type="entry name" value="Antitoxin_Phd/YefM"/>
</dbReference>
<keyword evidence="3" id="KW-1185">Reference proteome</keyword>
<reference evidence="2" key="1">
    <citation type="submission" date="2021-05" db="EMBL/GenBank/DDBJ databases">
        <authorList>
            <person name="Sun Q."/>
            <person name="Inoue M."/>
        </authorList>
    </citation>
    <scope>NUCLEOTIDE SEQUENCE</scope>
    <source>
        <strain evidence="2">VKM B-3255</strain>
    </source>
</reference>
<dbReference type="EMBL" id="JAHCQH010000015">
    <property type="protein sequence ID" value="MBS9477237.1"/>
    <property type="molecule type" value="Genomic_DNA"/>
</dbReference>
<dbReference type="InterPro" id="IPR036165">
    <property type="entry name" value="YefM-like_sf"/>
</dbReference>